<protein>
    <recommendedName>
        <fullName evidence="3">Endonuclease/exonuclease/phosphatase domain-containing protein</fullName>
    </recommendedName>
</protein>
<dbReference type="HOGENOM" id="CLU_364661_0_0_1"/>
<dbReference type="Gene3D" id="3.60.10.10">
    <property type="entry name" value="Endonuclease/exonuclease/phosphatase"/>
    <property type="match status" value="1"/>
</dbReference>
<dbReference type="InterPro" id="IPR005135">
    <property type="entry name" value="Endo/exonuclease/phosphatase"/>
</dbReference>
<evidence type="ECO:0000259" key="3">
    <source>
        <dbReference type="Pfam" id="PF03372"/>
    </source>
</evidence>
<evidence type="ECO:0000313" key="4">
    <source>
        <dbReference type="EnsemblProtists" id="EOD05704"/>
    </source>
</evidence>
<feature type="domain" description="Endonuclease/exonuclease/phosphatase" evidence="3">
    <location>
        <begin position="355"/>
        <end position="563"/>
    </location>
</feature>
<dbReference type="EnsemblProtists" id="EOD05704">
    <property type="protein sequence ID" value="EOD05704"/>
    <property type="gene ID" value="EMIHUDRAFT_460181"/>
</dbReference>
<dbReference type="AlphaFoldDB" id="A0A0D3I369"/>
<proteinExistence type="predicted"/>
<dbReference type="SUPFAM" id="SSF56219">
    <property type="entry name" value="DNase I-like"/>
    <property type="match status" value="1"/>
</dbReference>
<evidence type="ECO:0000256" key="2">
    <source>
        <dbReference type="SAM" id="SignalP"/>
    </source>
</evidence>
<dbReference type="PaxDb" id="2903-EOD05704"/>
<dbReference type="Pfam" id="PF03372">
    <property type="entry name" value="Exo_endo_phos"/>
    <property type="match status" value="1"/>
</dbReference>
<dbReference type="InterPro" id="IPR036691">
    <property type="entry name" value="Endo/exonu/phosph_ase_sf"/>
</dbReference>
<feature type="region of interest" description="Disordered" evidence="1">
    <location>
        <begin position="278"/>
        <end position="302"/>
    </location>
</feature>
<reference evidence="5" key="1">
    <citation type="journal article" date="2013" name="Nature">
        <title>Pan genome of the phytoplankton Emiliania underpins its global distribution.</title>
        <authorList>
            <person name="Read B.A."/>
            <person name="Kegel J."/>
            <person name="Klute M.J."/>
            <person name="Kuo A."/>
            <person name="Lefebvre S.C."/>
            <person name="Maumus F."/>
            <person name="Mayer C."/>
            <person name="Miller J."/>
            <person name="Monier A."/>
            <person name="Salamov A."/>
            <person name="Young J."/>
            <person name="Aguilar M."/>
            <person name="Claverie J.M."/>
            <person name="Frickenhaus S."/>
            <person name="Gonzalez K."/>
            <person name="Herman E.K."/>
            <person name="Lin Y.C."/>
            <person name="Napier J."/>
            <person name="Ogata H."/>
            <person name="Sarno A.F."/>
            <person name="Shmutz J."/>
            <person name="Schroeder D."/>
            <person name="de Vargas C."/>
            <person name="Verret F."/>
            <person name="von Dassow P."/>
            <person name="Valentin K."/>
            <person name="Van de Peer Y."/>
            <person name="Wheeler G."/>
            <person name="Dacks J.B."/>
            <person name="Delwiche C.F."/>
            <person name="Dyhrman S.T."/>
            <person name="Glockner G."/>
            <person name="John U."/>
            <person name="Richards T."/>
            <person name="Worden A.Z."/>
            <person name="Zhang X."/>
            <person name="Grigoriev I.V."/>
            <person name="Allen A.E."/>
            <person name="Bidle K."/>
            <person name="Borodovsky M."/>
            <person name="Bowler C."/>
            <person name="Brownlee C."/>
            <person name="Cock J.M."/>
            <person name="Elias M."/>
            <person name="Gladyshev V.N."/>
            <person name="Groth M."/>
            <person name="Guda C."/>
            <person name="Hadaegh A."/>
            <person name="Iglesias-Rodriguez M.D."/>
            <person name="Jenkins J."/>
            <person name="Jones B.M."/>
            <person name="Lawson T."/>
            <person name="Leese F."/>
            <person name="Lindquist E."/>
            <person name="Lobanov A."/>
            <person name="Lomsadze A."/>
            <person name="Malik S.B."/>
            <person name="Marsh M.E."/>
            <person name="Mackinder L."/>
            <person name="Mock T."/>
            <person name="Mueller-Roeber B."/>
            <person name="Pagarete A."/>
            <person name="Parker M."/>
            <person name="Probert I."/>
            <person name="Quesneville H."/>
            <person name="Raines C."/>
            <person name="Rensing S.A."/>
            <person name="Riano-Pachon D.M."/>
            <person name="Richier S."/>
            <person name="Rokitta S."/>
            <person name="Shiraiwa Y."/>
            <person name="Soanes D.M."/>
            <person name="van der Giezen M."/>
            <person name="Wahlund T.M."/>
            <person name="Williams B."/>
            <person name="Wilson W."/>
            <person name="Wolfe G."/>
            <person name="Wurch L.L."/>
        </authorList>
    </citation>
    <scope>NUCLEOTIDE SEQUENCE</scope>
</reference>
<accession>A0A0D3I369</accession>
<organism evidence="4 5">
    <name type="scientific">Emiliania huxleyi (strain CCMP1516)</name>
    <dbReference type="NCBI Taxonomy" id="280463"/>
    <lineage>
        <taxon>Eukaryota</taxon>
        <taxon>Haptista</taxon>
        <taxon>Haptophyta</taxon>
        <taxon>Prymnesiophyceae</taxon>
        <taxon>Isochrysidales</taxon>
        <taxon>Noelaerhabdaceae</taxon>
        <taxon>Emiliania</taxon>
    </lineage>
</organism>
<feature type="compositionally biased region" description="Gly residues" evidence="1">
    <location>
        <begin position="290"/>
        <end position="301"/>
    </location>
</feature>
<sequence>MIKQRMCSWWHVPLLLVILLLSLVPNMHRPLWRSRAPALLGGSPDGGSPDGLPCTLALTVAVVPLGRIRRAALQQLLSDADPDLVAAPDGDDRVGNLSSAVHAALPHHGRLLVGSGAAGVPSLWARRSLFVEAPSAREPAAGLARIASSGACKARAAIGAGRSNDLPRFAAAAAGPLVVGLSISADETPTGWREMCRRYHLQDSLEALGAPAEATSPADSSWPPPHQSASVVLGGGAVALGTTVCRRWLGKQAEPPGAHWPLLVAVRLEGVAAPAVMMPSPTPTPQPASAGGGGGSGGSGAVPGATPTCDGCSHQGRCYDAERFPQFDSASCEQLGGGWKGAAERRAGGGAGPGSLVATLKTYDADIVCVQESVGLAHLLGEALPTHTRILSAAKPPPARSKPAAAKPPAGAAPKLRLRETDSTVLFRTSAFALLGEGEAPLGSGRTLAHLLHPDEPVEYESGRSPRVGQTRALLRVVRELGGGRAEPVLLMGDFNDPHLPRWHLRAAGYVDAFTALGVTPEPTFPAHPLATWDLMYPHARRMRPLAAQVLRAAPGGEPPSDHWPLIAAWAPLAPDATPPPLMASYDPATLLLPPAYRSCGGARYDDERRSGKPRWRVAASSAVRGHDYGCPEGLDLAALSNASSKAQRKEAAAVCRVCAAAAVAICEAHGERCAGFELNGAQLVATLKGAPCLRQVDTGNTVVVKVGAKNDACSAPQAGKPLTAKAAPGRSRGTGWVVPAVAEAALNGSTSSTPQSDSYYYSSYS</sequence>
<name>A0A0D3I369_EMIH1</name>
<reference evidence="4" key="2">
    <citation type="submission" date="2024-10" db="UniProtKB">
        <authorList>
            <consortium name="EnsemblProtists"/>
        </authorList>
    </citation>
    <scope>IDENTIFICATION</scope>
</reference>
<evidence type="ECO:0000256" key="1">
    <source>
        <dbReference type="SAM" id="MobiDB-lite"/>
    </source>
</evidence>
<feature type="chain" id="PRO_5044213614" description="Endonuclease/exonuclease/phosphatase domain-containing protein" evidence="2">
    <location>
        <begin position="23"/>
        <end position="766"/>
    </location>
</feature>
<dbReference type="Proteomes" id="UP000013827">
    <property type="component" value="Unassembled WGS sequence"/>
</dbReference>
<keyword evidence="5" id="KW-1185">Reference proteome</keyword>
<evidence type="ECO:0000313" key="5">
    <source>
        <dbReference type="Proteomes" id="UP000013827"/>
    </source>
</evidence>
<dbReference type="GeneID" id="17251853"/>
<dbReference type="GO" id="GO:0003824">
    <property type="term" value="F:catalytic activity"/>
    <property type="evidence" value="ECO:0007669"/>
    <property type="project" value="InterPro"/>
</dbReference>
<dbReference type="KEGG" id="ehx:EMIHUDRAFT_460181"/>
<feature type="signal peptide" evidence="2">
    <location>
        <begin position="1"/>
        <end position="22"/>
    </location>
</feature>
<dbReference type="RefSeq" id="XP_005758133.1">
    <property type="nucleotide sequence ID" value="XM_005758076.1"/>
</dbReference>
<keyword evidence="2" id="KW-0732">Signal</keyword>